<feature type="region of interest" description="Disordered" evidence="1">
    <location>
        <begin position="86"/>
        <end position="109"/>
    </location>
</feature>
<protein>
    <submittedName>
        <fullName evidence="2">Uncharacterized protein</fullName>
    </submittedName>
</protein>
<dbReference type="EMBL" id="LGRX02006769">
    <property type="protein sequence ID" value="KAK3276096.1"/>
    <property type="molecule type" value="Genomic_DNA"/>
</dbReference>
<dbReference type="Proteomes" id="UP001190700">
    <property type="component" value="Unassembled WGS sequence"/>
</dbReference>
<feature type="compositionally biased region" description="Basic and acidic residues" evidence="1">
    <location>
        <begin position="94"/>
        <end position="109"/>
    </location>
</feature>
<evidence type="ECO:0000313" key="3">
    <source>
        <dbReference type="Proteomes" id="UP001190700"/>
    </source>
</evidence>
<proteinExistence type="predicted"/>
<evidence type="ECO:0000313" key="2">
    <source>
        <dbReference type="EMBL" id="KAK3276096.1"/>
    </source>
</evidence>
<evidence type="ECO:0000256" key="1">
    <source>
        <dbReference type="SAM" id="MobiDB-lite"/>
    </source>
</evidence>
<gene>
    <name evidence="2" type="ORF">CYMTET_15814</name>
</gene>
<accession>A0AAE0GER7</accession>
<name>A0AAE0GER7_9CHLO</name>
<comment type="caution">
    <text evidence="2">The sequence shown here is derived from an EMBL/GenBank/DDBJ whole genome shotgun (WGS) entry which is preliminary data.</text>
</comment>
<reference evidence="2 3" key="1">
    <citation type="journal article" date="2015" name="Genome Biol. Evol.">
        <title>Comparative Genomics of a Bacterivorous Green Alga Reveals Evolutionary Causalities and Consequences of Phago-Mixotrophic Mode of Nutrition.</title>
        <authorList>
            <person name="Burns J.A."/>
            <person name="Paasch A."/>
            <person name="Narechania A."/>
            <person name="Kim E."/>
        </authorList>
    </citation>
    <scope>NUCLEOTIDE SEQUENCE [LARGE SCALE GENOMIC DNA]</scope>
    <source>
        <strain evidence="2 3">PLY_AMNH</strain>
    </source>
</reference>
<sequence length="126" mass="14877">MMEQRDEEEMLRMQEEEEQREPWEEMDRTVHTQGGNPQPAEAPPQPSDEEEIFEKLNELVERLEVPQEERNDEEVFGILNELIEQQEAPQGELESGRQAHHDRVTEESRWAEQAHYTNTTGIYLSS</sequence>
<feature type="region of interest" description="Disordered" evidence="1">
    <location>
        <begin position="1"/>
        <end position="51"/>
    </location>
</feature>
<keyword evidence="3" id="KW-1185">Reference proteome</keyword>
<organism evidence="2 3">
    <name type="scientific">Cymbomonas tetramitiformis</name>
    <dbReference type="NCBI Taxonomy" id="36881"/>
    <lineage>
        <taxon>Eukaryota</taxon>
        <taxon>Viridiplantae</taxon>
        <taxon>Chlorophyta</taxon>
        <taxon>Pyramimonadophyceae</taxon>
        <taxon>Pyramimonadales</taxon>
        <taxon>Pyramimonadaceae</taxon>
        <taxon>Cymbomonas</taxon>
    </lineage>
</organism>
<dbReference type="AlphaFoldDB" id="A0AAE0GER7"/>
<feature type="compositionally biased region" description="Basic and acidic residues" evidence="1">
    <location>
        <begin position="10"/>
        <end position="30"/>
    </location>
</feature>